<dbReference type="Gene3D" id="3.40.630.10">
    <property type="entry name" value="Zn peptidases"/>
    <property type="match status" value="1"/>
</dbReference>
<dbReference type="SUPFAM" id="SSF53187">
    <property type="entry name" value="Zn-dependent exopeptidases"/>
    <property type="match status" value="1"/>
</dbReference>
<dbReference type="GO" id="GO:0016787">
    <property type="term" value="F:hydrolase activity"/>
    <property type="evidence" value="ECO:0007669"/>
    <property type="project" value="UniProtKB-KW"/>
</dbReference>
<comment type="cofactor">
    <cofactor evidence="1">
        <name>Zn(2+)</name>
        <dbReference type="ChEBI" id="CHEBI:29105"/>
    </cofactor>
</comment>
<evidence type="ECO:0000313" key="6">
    <source>
        <dbReference type="EMBL" id="MFC6952922.1"/>
    </source>
</evidence>
<comment type="caution">
    <text evidence="6">The sequence shown here is derived from an EMBL/GenBank/DDBJ whole genome shotgun (WGS) entry which is preliminary data.</text>
</comment>
<evidence type="ECO:0000256" key="3">
    <source>
        <dbReference type="ARBA" id="ARBA00022801"/>
    </source>
</evidence>
<dbReference type="PANTHER" id="PTHR15162">
    <property type="entry name" value="ASPARTOACYLASE"/>
    <property type="match status" value="1"/>
</dbReference>
<evidence type="ECO:0000313" key="7">
    <source>
        <dbReference type="Proteomes" id="UP001596395"/>
    </source>
</evidence>
<keyword evidence="7" id="KW-1185">Reference proteome</keyword>
<sequence>MRVETLGDGEPEVAVVAAIHGDEPCGVHAVERLLATDPPVDRPAKLIVANERALDAGVRYLDEDMNRAFPGAPEAETHEARLAYRLGEALEGCRVLALHSTQSTAEPFAVADGVHDFARQIVPRLPVAALVDSANFVEGRIFASAPECVEVECGYQGSVGAAENAYDLVRAFLKAQGVIPGHTQSREVPVFRLFERVPKEPGSRHEVHVENFSRVAPGTTFASVDDRAHVADTEFYPVLMSAHGYDETFGYSAERVGVVG</sequence>
<evidence type="ECO:0000256" key="4">
    <source>
        <dbReference type="ARBA" id="ARBA00022833"/>
    </source>
</evidence>
<dbReference type="RefSeq" id="WP_336349903.1">
    <property type="nucleotide sequence ID" value="NZ_JAZAQL010000002.1"/>
</dbReference>
<keyword evidence="4" id="KW-0862">Zinc</keyword>
<organism evidence="6 7">
    <name type="scientific">Halorubellus litoreus</name>
    <dbReference type="NCBI Taxonomy" id="755308"/>
    <lineage>
        <taxon>Archaea</taxon>
        <taxon>Methanobacteriati</taxon>
        <taxon>Methanobacteriota</taxon>
        <taxon>Stenosarchaea group</taxon>
        <taxon>Halobacteria</taxon>
        <taxon>Halobacteriales</taxon>
        <taxon>Halorubellaceae</taxon>
        <taxon>Halorubellus</taxon>
    </lineage>
</organism>
<protein>
    <submittedName>
        <fullName evidence="6">Succinylglutamate desuccinylase/aspartoacylase family protein</fullName>
    </submittedName>
</protein>
<dbReference type="Proteomes" id="UP001596395">
    <property type="component" value="Unassembled WGS sequence"/>
</dbReference>
<dbReference type="GO" id="GO:0046872">
    <property type="term" value="F:metal ion binding"/>
    <property type="evidence" value="ECO:0007669"/>
    <property type="project" value="UniProtKB-KW"/>
</dbReference>
<evidence type="ECO:0000256" key="2">
    <source>
        <dbReference type="ARBA" id="ARBA00022723"/>
    </source>
</evidence>
<keyword evidence="3" id="KW-0378">Hydrolase</keyword>
<keyword evidence="2" id="KW-0479">Metal-binding</keyword>
<dbReference type="InterPro" id="IPR050178">
    <property type="entry name" value="AspA/AstE_fam"/>
</dbReference>
<dbReference type="InterPro" id="IPR055438">
    <property type="entry name" value="AstE_AspA_cat"/>
</dbReference>
<dbReference type="AlphaFoldDB" id="A0ABD5VIA8"/>
<evidence type="ECO:0000256" key="1">
    <source>
        <dbReference type="ARBA" id="ARBA00001947"/>
    </source>
</evidence>
<dbReference type="PANTHER" id="PTHR15162:SF7">
    <property type="entry name" value="SUCCINYLGLUTAMATE DESUCCINYLASE"/>
    <property type="match status" value="1"/>
</dbReference>
<reference evidence="6 7" key="1">
    <citation type="journal article" date="2019" name="Int. J. Syst. Evol. Microbiol.">
        <title>The Global Catalogue of Microorganisms (GCM) 10K type strain sequencing project: providing services to taxonomists for standard genome sequencing and annotation.</title>
        <authorList>
            <consortium name="The Broad Institute Genomics Platform"/>
            <consortium name="The Broad Institute Genome Sequencing Center for Infectious Disease"/>
            <person name="Wu L."/>
            <person name="Ma J."/>
        </authorList>
    </citation>
    <scope>NUCLEOTIDE SEQUENCE [LARGE SCALE GENOMIC DNA]</scope>
    <source>
        <strain evidence="6 7">GX26</strain>
    </source>
</reference>
<proteinExistence type="predicted"/>
<name>A0ABD5VIA8_9EURY</name>
<dbReference type="Pfam" id="PF24827">
    <property type="entry name" value="AstE_AspA_cat"/>
    <property type="match status" value="1"/>
</dbReference>
<dbReference type="EMBL" id="JBHSXN010000002">
    <property type="protein sequence ID" value="MFC6952922.1"/>
    <property type="molecule type" value="Genomic_DNA"/>
</dbReference>
<accession>A0ABD5VIA8</accession>
<evidence type="ECO:0000259" key="5">
    <source>
        <dbReference type="Pfam" id="PF24827"/>
    </source>
</evidence>
<gene>
    <name evidence="6" type="ORF">ACFQGB_08605</name>
</gene>
<feature type="domain" description="Succinylglutamate desuccinylase/Aspartoacylase catalytic" evidence="5">
    <location>
        <begin position="11"/>
        <end position="163"/>
    </location>
</feature>